<reference evidence="6 7" key="1">
    <citation type="journal article" date="2019" name="Sci. Rep.">
        <title>Comparative genomics of chytrid fungi reveal insights into the obligate biotrophic and pathogenic lifestyle of Synchytrium endobioticum.</title>
        <authorList>
            <person name="van de Vossenberg B.T.L.H."/>
            <person name="Warris S."/>
            <person name="Nguyen H.D.T."/>
            <person name="van Gent-Pelzer M.P.E."/>
            <person name="Joly D.L."/>
            <person name="van de Geest H.C."/>
            <person name="Bonants P.J.M."/>
            <person name="Smith D.S."/>
            <person name="Levesque C.A."/>
            <person name="van der Lee T.A.J."/>
        </authorList>
    </citation>
    <scope>NUCLEOTIDE SEQUENCE [LARGE SCALE GENOMIC DNA]</scope>
    <source>
        <strain evidence="6 7">CBS 675.73</strain>
    </source>
</reference>
<accession>A0A507FHM9</accession>
<gene>
    <name evidence="6" type="ORF">CcCBS67573_g03016</name>
</gene>
<dbReference type="SUPFAM" id="SSF102462">
    <property type="entry name" value="Peptidyl-tRNA hydrolase II"/>
    <property type="match status" value="1"/>
</dbReference>
<evidence type="ECO:0000313" key="7">
    <source>
        <dbReference type="Proteomes" id="UP000320333"/>
    </source>
</evidence>
<dbReference type="STRING" id="246404.A0A507FHM9"/>
<organism evidence="6 7">
    <name type="scientific">Chytriomyces confervae</name>
    <dbReference type="NCBI Taxonomy" id="246404"/>
    <lineage>
        <taxon>Eukaryota</taxon>
        <taxon>Fungi</taxon>
        <taxon>Fungi incertae sedis</taxon>
        <taxon>Chytridiomycota</taxon>
        <taxon>Chytridiomycota incertae sedis</taxon>
        <taxon>Chytridiomycetes</taxon>
        <taxon>Chytridiales</taxon>
        <taxon>Chytriomycetaceae</taxon>
        <taxon>Chytriomyces</taxon>
    </lineage>
</organism>
<dbReference type="Gene3D" id="3.40.1490.10">
    <property type="entry name" value="Bit1"/>
    <property type="match status" value="1"/>
</dbReference>
<sequence length="167" mass="17875">MITESEALDALLPLGFTQEQIKFAVSQTGSNAQSIEEIANFIVLTLPDPSAAQQPSQPVLSNYSEQHQNAPHKLVLIVNSALKMSQGSTKSTVRVWLDQGEPIIVVQSGNDSLLDLEKRCLANGLPVYKIHDAGRTEVASGSLTVLAVGPAPNSEMDVVTRSLSLLK</sequence>
<feature type="domain" description="UBA" evidence="5">
    <location>
        <begin position="1"/>
        <end position="45"/>
    </location>
</feature>
<comment type="similarity">
    <text evidence="3">Belongs to the PTH2 family.</text>
</comment>
<evidence type="ECO:0000256" key="3">
    <source>
        <dbReference type="ARBA" id="ARBA00038050"/>
    </source>
</evidence>
<dbReference type="Proteomes" id="UP000320333">
    <property type="component" value="Unassembled WGS sequence"/>
</dbReference>
<dbReference type="PANTHER" id="PTHR12649:SF11">
    <property type="entry name" value="PEPTIDYL-TRNA HYDROLASE 2, MITOCHONDRIAL"/>
    <property type="match status" value="1"/>
</dbReference>
<protein>
    <recommendedName>
        <fullName evidence="1">peptidyl-tRNA hydrolase</fullName>
        <ecNumber evidence="1">3.1.1.29</ecNumber>
    </recommendedName>
</protein>
<comment type="catalytic activity">
    <reaction evidence="4">
        <text>an N-acyl-L-alpha-aminoacyl-tRNA + H2O = an N-acyl-L-amino acid + a tRNA + H(+)</text>
        <dbReference type="Rhea" id="RHEA:54448"/>
        <dbReference type="Rhea" id="RHEA-COMP:10123"/>
        <dbReference type="Rhea" id="RHEA-COMP:13883"/>
        <dbReference type="ChEBI" id="CHEBI:15377"/>
        <dbReference type="ChEBI" id="CHEBI:15378"/>
        <dbReference type="ChEBI" id="CHEBI:59874"/>
        <dbReference type="ChEBI" id="CHEBI:78442"/>
        <dbReference type="ChEBI" id="CHEBI:138191"/>
        <dbReference type="EC" id="3.1.1.29"/>
    </reaction>
</comment>
<dbReference type="InterPro" id="IPR023476">
    <property type="entry name" value="Pep_tRNA_hydro_II_dom_sf"/>
</dbReference>
<evidence type="ECO:0000256" key="1">
    <source>
        <dbReference type="ARBA" id="ARBA00013260"/>
    </source>
</evidence>
<dbReference type="EC" id="3.1.1.29" evidence="1"/>
<proteinExistence type="inferred from homology"/>
<dbReference type="OrthoDB" id="1733656at2759"/>
<dbReference type="PROSITE" id="PS50030">
    <property type="entry name" value="UBA"/>
    <property type="match status" value="1"/>
</dbReference>
<dbReference type="GO" id="GO:0005829">
    <property type="term" value="C:cytosol"/>
    <property type="evidence" value="ECO:0007669"/>
    <property type="project" value="TreeGrafter"/>
</dbReference>
<dbReference type="GO" id="GO:0004045">
    <property type="term" value="F:peptidyl-tRNA hydrolase activity"/>
    <property type="evidence" value="ECO:0007669"/>
    <property type="project" value="UniProtKB-EC"/>
</dbReference>
<keyword evidence="7" id="KW-1185">Reference proteome</keyword>
<dbReference type="EMBL" id="QEAP01000071">
    <property type="protein sequence ID" value="TPX75712.1"/>
    <property type="molecule type" value="Genomic_DNA"/>
</dbReference>
<dbReference type="InterPro" id="IPR002833">
    <property type="entry name" value="PTH2"/>
</dbReference>
<evidence type="ECO:0000313" key="6">
    <source>
        <dbReference type="EMBL" id="TPX75712.1"/>
    </source>
</evidence>
<name>A0A507FHM9_9FUNG</name>
<keyword evidence="2" id="KW-0378">Hydrolase</keyword>
<dbReference type="Pfam" id="PF01981">
    <property type="entry name" value="PTH2"/>
    <property type="match status" value="1"/>
</dbReference>
<evidence type="ECO:0000256" key="2">
    <source>
        <dbReference type="ARBA" id="ARBA00022801"/>
    </source>
</evidence>
<dbReference type="PANTHER" id="PTHR12649">
    <property type="entry name" value="PEPTIDYL-TRNA HYDROLASE 2"/>
    <property type="match status" value="1"/>
</dbReference>
<dbReference type="AlphaFoldDB" id="A0A507FHM9"/>
<comment type="caution">
    <text evidence="6">The sequence shown here is derived from an EMBL/GenBank/DDBJ whole genome shotgun (WGS) entry which is preliminary data.</text>
</comment>
<dbReference type="InterPro" id="IPR015940">
    <property type="entry name" value="UBA"/>
</dbReference>
<evidence type="ECO:0000256" key="4">
    <source>
        <dbReference type="ARBA" id="ARBA00048707"/>
    </source>
</evidence>
<evidence type="ECO:0000259" key="5">
    <source>
        <dbReference type="PROSITE" id="PS50030"/>
    </source>
</evidence>